<dbReference type="EMBL" id="VDUY01000001">
    <property type="protein sequence ID" value="TXL68479.1"/>
    <property type="molecule type" value="Genomic_DNA"/>
</dbReference>
<keyword evidence="3" id="KW-1185">Reference proteome</keyword>
<dbReference type="AlphaFoldDB" id="A0A5C8P4S0"/>
<evidence type="ECO:0000256" key="1">
    <source>
        <dbReference type="SAM" id="SignalP"/>
    </source>
</evidence>
<dbReference type="PROSITE" id="PS51318">
    <property type="entry name" value="TAT"/>
    <property type="match status" value="1"/>
</dbReference>
<dbReference type="InterPro" id="IPR006311">
    <property type="entry name" value="TAT_signal"/>
</dbReference>
<keyword evidence="1" id="KW-0732">Signal</keyword>
<evidence type="ECO:0000313" key="2">
    <source>
        <dbReference type="EMBL" id="TXL68479.1"/>
    </source>
</evidence>
<comment type="caution">
    <text evidence="2">The sequence shown here is derived from an EMBL/GenBank/DDBJ whole genome shotgun (WGS) entry which is preliminary data.</text>
</comment>
<gene>
    <name evidence="2" type="ORF">FHP08_02005</name>
</gene>
<dbReference type="RefSeq" id="WP_147702620.1">
    <property type="nucleotide sequence ID" value="NZ_VDUY01000001.1"/>
</dbReference>
<name>A0A5C8P4S0_9BURK</name>
<dbReference type="OrthoDB" id="7019622at2"/>
<feature type="chain" id="PRO_5023151519" evidence="1">
    <location>
        <begin position="42"/>
        <end position="136"/>
    </location>
</feature>
<reference evidence="2 3" key="1">
    <citation type="submission" date="2019-06" db="EMBL/GenBank/DDBJ databases">
        <title>Quisquiliibacterium sp. nov., isolated from a maize field.</title>
        <authorList>
            <person name="Lin S.-Y."/>
            <person name="Tsai C.-F."/>
            <person name="Young C.-C."/>
        </authorList>
    </citation>
    <scope>NUCLEOTIDE SEQUENCE [LARGE SCALE GENOMIC DNA]</scope>
    <source>
        <strain evidence="2 3">CC-CFT501</strain>
    </source>
</reference>
<accession>A0A5C8P4S0</accession>
<proteinExistence type="predicted"/>
<sequence>MKRSTPVLHRCPAPPRRSALIRIAALALAPGLPALIPAALAQAPGTPVPGLRQIPADARYGEFEILAYPEATIDGKTVRLAAGAQIRDARNMIALPSTVSGRHPALYRLDPSGQLSRVWLLAPGEIEAARARPTGD</sequence>
<feature type="signal peptide" evidence="1">
    <location>
        <begin position="1"/>
        <end position="41"/>
    </location>
</feature>
<protein>
    <submittedName>
        <fullName evidence="2">Uncharacterized protein</fullName>
    </submittedName>
</protein>
<organism evidence="2 3">
    <name type="scientific">Zeimonas arvi</name>
    <dbReference type="NCBI Taxonomy" id="2498847"/>
    <lineage>
        <taxon>Bacteria</taxon>
        <taxon>Pseudomonadati</taxon>
        <taxon>Pseudomonadota</taxon>
        <taxon>Betaproteobacteria</taxon>
        <taxon>Burkholderiales</taxon>
        <taxon>Burkholderiaceae</taxon>
        <taxon>Zeimonas</taxon>
    </lineage>
</organism>
<evidence type="ECO:0000313" key="3">
    <source>
        <dbReference type="Proteomes" id="UP000321548"/>
    </source>
</evidence>
<dbReference type="Proteomes" id="UP000321548">
    <property type="component" value="Unassembled WGS sequence"/>
</dbReference>